<keyword evidence="2" id="KW-0012">Acyltransferase</keyword>
<evidence type="ECO:0000259" key="3">
    <source>
        <dbReference type="PROSITE" id="PS51186"/>
    </source>
</evidence>
<name>X1KW25_9ZZZZ</name>
<dbReference type="AlphaFoldDB" id="X1KW25"/>
<dbReference type="SUPFAM" id="SSF55729">
    <property type="entry name" value="Acyl-CoA N-acyltransferases (Nat)"/>
    <property type="match status" value="1"/>
</dbReference>
<dbReference type="PANTHER" id="PTHR43420:SF47">
    <property type="entry name" value="N-ACETYLTRANSFERASE DOMAIN-CONTAINING PROTEIN"/>
    <property type="match status" value="1"/>
</dbReference>
<evidence type="ECO:0000256" key="2">
    <source>
        <dbReference type="ARBA" id="ARBA00023315"/>
    </source>
</evidence>
<feature type="domain" description="N-acetyltransferase" evidence="3">
    <location>
        <begin position="1"/>
        <end position="156"/>
    </location>
</feature>
<gene>
    <name evidence="4" type="ORF">S06H3_15598</name>
</gene>
<dbReference type="InterPro" id="IPR000182">
    <property type="entry name" value="GNAT_dom"/>
</dbReference>
<evidence type="ECO:0000256" key="1">
    <source>
        <dbReference type="ARBA" id="ARBA00022679"/>
    </source>
</evidence>
<dbReference type="CDD" id="cd04301">
    <property type="entry name" value="NAT_SF"/>
    <property type="match status" value="1"/>
</dbReference>
<dbReference type="InterPro" id="IPR050680">
    <property type="entry name" value="YpeA/RimI_acetyltransf"/>
</dbReference>
<dbReference type="Gene3D" id="3.40.630.30">
    <property type="match status" value="1"/>
</dbReference>
<dbReference type="PANTHER" id="PTHR43420">
    <property type="entry name" value="ACETYLTRANSFERASE"/>
    <property type="match status" value="1"/>
</dbReference>
<reference evidence="4" key="1">
    <citation type="journal article" date="2014" name="Front. Microbiol.">
        <title>High frequency of phylogenetically diverse reductive dehalogenase-homologous genes in deep subseafloor sedimentary metagenomes.</title>
        <authorList>
            <person name="Kawai M."/>
            <person name="Futagami T."/>
            <person name="Toyoda A."/>
            <person name="Takaki Y."/>
            <person name="Nishi S."/>
            <person name="Hori S."/>
            <person name="Arai W."/>
            <person name="Tsubouchi T."/>
            <person name="Morono Y."/>
            <person name="Uchiyama I."/>
            <person name="Ito T."/>
            <person name="Fujiyama A."/>
            <person name="Inagaki F."/>
            <person name="Takami H."/>
        </authorList>
    </citation>
    <scope>NUCLEOTIDE SEQUENCE</scope>
    <source>
        <strain evidence="4">Expedition CK06-06</strain>
    </source>
</reference>
<keyword evidence="1" id="KW-0808">Transferase</keyword>
<dbReference type="Pfam" id="PF00583">
    <property type="entry name" value="Acetyltransf_1"/>
    <property type="match status" value="1"/>
</dbReference>
<dbReference type="InterPro" id="IPR016181">
    <property type="entry name" value="Acyl_CoA_acyltransferase"/>
</dbReference>
<evidence type="ECO:0000313" key="4">
    <source>
        <dbReference type="EMBL" id="GAI11287.1"/>
    </source>
</evidence>
<dbReference type="PROSITE" id="PS51186">
    <property type="entry name" value="GNAT"/>
    <property type="match status" value="1"/>
</dbReference>
<accession>X1KW25</accession>
<dbReference type="EMBL" id="BARV01007682">
    <property type="protein sequence ID" value="GAI11287.1"/>
    <property type="molecule type" value="Genomic_DNA"/>
</dbReference>
<comment type="caution">
    <text evidence="4">The sequence shown here is derived from an EMBL/GenBank/DDBJ whole genome shotgun (WGS) entry which is preliminary data.</text>
</comment>
<proteinExistence type="predicted"/>
<dbReference type="GO" id="GO:0016747">
    <property type="term" value="F:acyltransferase activity, transferring groups other than amino-acyl groups"/>
    <property type="evidence" value="ECO:0007669"/>
    <property type="project" value="InterPro"/>
</dbReference>
<sequence>MEVRKATQHDSEDILKLKLKLKNRDIKTDPYLRPVDEAKDVYMKYLIYDLKKQGGDRIILVTVEDGKIIAYVRGILIKTLHVLNVKLRGVIDNLYVEEEYRRRGVAQNLIEELIKWFKGKNVDVMTLHIYPHNAEAIALYKKFGFKEYNLNMSRRL</sequence>
<organism evidence="4">
    <name type="scientific">marine sediment metagenome</name>
    <dbReference type="NCBI Taxonomy" id="412755"/>
    <lineage>
        <taxon>unclassified sequences</taxon>
        <taxon>metagenomes</taxon>
        <taxon>ecological metagenomes</taxon>
    </lineage>
</organism>
<protein>
    <recommendedName>
        <fullName evidence="3">N-acetyltransferase domain-containing protein</fullName>
    </recommendedName>
</protein>